<dbReference type="SUPFAM" id="SSF56935">
    <property type="entry name" value="Porins"/>
    <property type="match status" value="1"/>
</dbReference>
<dbReference type="InterPro" id="IPR050286">
    <property type="entry name" value="G_neg_Bact_CarbUptk_Porin"/>
</dbReference>
<dbReference type="PANTHER" id="PTHR38762:SF1">
    <property type="entry name" value="CRYPTIC OUTER MEMBRANE PORIN BGLH-RELATED"/>
    <property type="match status" value="1"/>
</dbReference>
<evidence type="ECO:0000256" key="3">
    <source>
        <dbReference type="ARBA" id="ARBA00022448"/>
    </source>
</evidence>
<protein>
    <submittedName>
        <fullName evidence="11">Maltoporin</fullName>
    </submittedName>
</protein>
<evidence type="ECO:0000256" key="7">
    <source>
        <dbReference type="ARBA" id="ARBA00023114"/>
    </source>
</evidence>
<comment type="subcellular location">
    <subcellularLocation>
        <location evidence="1">Cell outer membrane</location>
        <topology evidence="1">Multi-pass membrane protein</topology>
    </subcellularLocation>
</comment>
<evidence type="ECO:0000313" key="11">
    <source>
        <dbReference type="EMBL" id="OBV39777.1"/>
    </source>
</evidence>
<sequence>MKTQQSAILKKALLVTGLMVCSQPLFAFEYNGYFRGLTGTNSSKGGPTCFQLAGAMSKYRLGNECQVYGEFGLGQEVAKTDEGAVFSANIMFSFNNSNASSDTDPVGLPQIFVQGDKLPELNGGSAWMGRKYYKREALSPNDFFYWSGQGFGGGVEDISLGGTLKFSYAWLRKDNLIATTTGGGLPATGALASNGSNSASRHDFQLRGIGTNPNGSLEMGLSWIGKDSSAPQAQSGYGLTVQHRQTGINGDGWNKLALQYGTGPGTGGTDSAIGAIGNLTHSKDVKRVRVLDGLYTQITPKFGVELVAIYQKDSGLAPGQTIIGVTENKTWSSLGTHVVYGLTRHIKVGADLGFDVVKPENGQTRRMTKFTIAPTISSGPGVNARPDLRLFYTYAKWNDAARLAADVSNAGSALSTTGAFGRATSGSMLGMQVETWF</sequence>
<keyword evidence="8" id="KW-0472">Membrane</keyword>
<keyword evidence="5" id="KW-0812">Transmembrane</keyword>
<evidence type="ECO:0000256" key="5">
    <source>
        <dbReference type="ARBA" id="ARBA00022692"/>
    </source>
</evidence>
<comment type="caution">
    <text evidence="11">The sequence shown here is derived from an EMBL/GenBank/DDBJ whole genome shotgun (WGS) entry which is preliminary data.</text>
</comment>
<keyword evidence="9" id="KW-0998">Cell outer membrane</keyword>
<dbReference type="GO" id="GO:0015144">
    <property type="term" value="F:carbohydrate transmembrane transporter activity"/>
    <property type="evidence" value="ECO:0007669"/>
    <property type="project" value="TreeGrafter"/>
</dbReference>
<dbReference type="InterPro" id="IPR003192">
    <property type="entry name" value="Porin_LamB"/>
</dbReference>
<evidence type="ECO:0000256" key="4">
    <source>
        <dbReference type="ARBA" id="ARBA00022452"/>
    </source>
</evidence>
<evidence type="ECO:0000313" key="12">
    <source>
        <dbReference type="Proteomes" id="UP000092713"/>
    </source>
</evidence>
<evidence type="ECO:0000256" key="8">
    <source>
        <dbReference type="ARBA" id="ARBA00023136"/>
    </source>
</evidence>
<dbReference type="Gene3D" id="2.40.170.10">
    <property type="entry name" value="Porin, LamB type"/>
    <property type="match status" value="1"/>
</dbReference>
<keyword evidence="3" id="KW-0813">Transport</keyword>
<dbReference type="GO" id="GO:0015774">
    <property type="term" value="P:polysaccharide transport"/>
    <property type="evidence" value="ECO:0007669"/>
    <property type="project" value="TreeGrafter"/>
</dbReference>
<evidence type="ECO:0000256" key="9">
    <source>
        <dbReference type="ARBA" id="ARBA00023237"/>
    </source>
</evidence>
<dbReference type="PANTHER" id="PTHR38762">
    <property type="entry name" value="CRYPTIC OUTER MEMBRANE PORIN BGLH-RELATED"/>
    <property type="match status" value="1"/>
</dbReference>
<dbReference type="GO" id="GO:0009279">
    <property type="term" value="C:cell outer membrane"/>
    <property type="evidence" value="ECO:0007669"/>
    <property type="project" value="UniProtKB-SubCell"/>
</dbReference>
<dbReference type="PATRIC" id="fig|1747903.4.peg.3388"/>
<dbReference type="Pfam" id="PF02264">
    <property type="entry name" value="LamB"/>
    <property type="match status" value="1"/>
</dbReference>
<dbReference type="GO" id="GO:0006811">
    <property type="term" value="P:monoatomic ion transport"/>
    <property type="evidence" value="ECO:0007669"/>
    <property type="project" value="UniProtKB-KW"/>
</dbReference>
<comment type="similarity">
    <text evidence="2">Belongs to the porin LamB (TC 1.B.3) family.</text>
</comment>
<dbReference type="RefSeq" id="WP_065307745.1">
    <property type="nucleotide sequence ID" value="NZ_LOCQ01000052.1"/>
</dbReference>
<organism evidence="11 12">
    <name type="scientific">Janthinobacterium psychrotolerans</name>
    <dbReference type="NCBI Taxonomy" id="1747903"/>
    <lineage>
        <taxon>Bacteria</taxon>
        <taxon>Pseudomonadati</taxon>
        <taxon>Pseudomonadota</taxon>
        <taxon>Betaproteobacteria</taxon>
        <taxon>Burkholderiales</taxon>
        <taxon>Oxalobacteraceae</taxon>
        <taxon>Janthinobacterium</taxon>
    </lineage>
</organism>
<evidence type="ECO:0000256" key="2">
    <source>
        <dbReference type="ARBA" id="ARBA00007055"/>
    </source>
</evidence>
<proteinExistence type="inferred from homology"/>
<feature type="chain" id="PRO_5008355593" evidence="10">
    <location>
        <begin position="28"/>
        <end position="437"/>
    </location>
</feature>
<dbReference type="AlphaFoldDB" id="A0A1A7C216"/>
<evidence type="ECO:0000256" key="6">
    <source>
        <dbReference type="ARBA" id="ARBA00023065"/>
    </source>
</evidence>
<keyword evidence="12" id="KW-1185">Reference proteome</keyword>
<accession>A0A1A7C216</accession>
<keyword evidence="4" id="KW-1134">Transmembrane beta strand</keyword>
<dbReference type="OrthoDB" id="106611at2"/>
<evidence type="ECO:0000256" key="10">
    <source>
        <dbReference type="SAM" id="SignalP"/>
    </source>
</evidence>
<keyword evidence="10" id="KW-0732">Signal</keyword>
<dbReference type="STRING" id="1747903.ASR47_1011169"/>
<evidence type="ECO:0000256" key="1">
    <source>
        <dbReference type="ARBA" id="ARBA00004571"/>
    </source>
</evidence>
<keyword evidence="6" id="KW-0406">Ion transport</keyword>
<dbReference type="InterPro" id="IPR036998">
    <property type="entry name" value="Porin_LamB_sf"/>
</dbReference>
<dbReference type="EMBL" id="LOCQ01000052">
    <property type="protein sequence ID" value="OBV39777.1"/>
    <property type="molecule type" value="Genomic_DNA"/>
</dbReference>
<keyword evidence="7" id="KW-0626">Porin</keyword>
<dbReference type="GO" id="GO:0015288">
    <property type="term" value="F:porin activity"/>
    <property type="evidence" value="ECO:0007669"/>
    <property type="project" value="UniProtKB-KW"/>
</dbReference>
<dbReference type="GO" id="GO:0046930">
    <property type="term" value="C:pore complex"/>
    <property type="evidence" value="ECO:0007669"/>
    <property type="project" value="UniProtKB-KW"/>
</dbReference>
<name>A0A1A7C216_9BURK</name>
<reference evidence="11 12" key="1">
    <citation type="submission" date="2016-04" db="EMBL/GenBank/DDBJ databases">
        <title>Draft genome sequence of Janthinobacterium psychrotolerans sp. nov., isolated from freshwater sediments in Denmark.</title>
        <authorList>
            <person name="Gong X."/>
            <person name="Skrivergaard S."/>
            <person name="Korsgaard B.S."/>
            <person name="Schreiber L."/>
            <person name="Marshall I.P."/>
            <person name="Finster K."/>
            <person name="Schramm A."/>
        </authorList>
    </citation>
    <scope>NUCLEOTIDE SEQUENCE [LARGE SCALE GENOMIC DNA]</scope>
    <source>
        <strain evidence="11 12">S3-2</strain>
    </source>
</reference>
<gene>
    <name evidence="11" type="ORF">ASR47_1011169</name>
</gene>
<dbReference type="Proteomes" id="UP000092713">
    <property type="component" value="Unassembled WGS sequence"/>
</dbReference>
<feature type="signal peptide" evidence="10">
    <location>
        <begin position="1"/>
        <end position="27"/>
    </location>
</feature>